<sequence length="213" mass="24056">MDAKQNSHLRMFINTQTAMDNHSVKWNAIPVFLARKNEFDEIIQRIVAQNEKTNPASVAVTENKGDVRNGLAGKAIIISGILQAYAAMNDDPVLADKVKITASELRNCRETEVETMVTPVIAEARNNLANLTDYMLTEDMIVEVETSLDNFKALIGKPRTIRNQAFAAKTVLGDLFDEANNLLNNQLDKLMIRFQFTDQDFYEEYTRARVIVD</sequence>
<organism evidence="2 3">
    <name type="scientific">Prolixibacter denitrificans</name>
    <dbReference type="NCBI Taxonomy" id="1541063"/>
    <lineage>
        <taxon>Bacteria</taxon>
        <taxon>Pseudomonadati</taxon>
        <taxon>Bacteroidota</taxon>
        <taxon>Bacteroidia</taxon>
        <taxon>Marinilabiliales</taxon>
        <taxon>Prolixibacteraceae</taxon>
        <taxon>Prolixibacter</taxon>
    </lineage>
</organism>
<evidence type="ECO:0000313" key="2">
    <source>
        <dbReference type="EMBL" id="PSK83738.1"/>
    </source>
</evidence>
<dbReference type="EMBL" id="BLAU01000001">
    <property type="protein sequence ID" value="GET23283.1"/>
    <property type="molecule type" value="Genomic_DNA"/>
</dbReference>
<dbReference type="AlphaFoldDB" id="A0A2P8CFI2"/>
<dbReference type="OrthoDB" id="1325392at2"/>
<dbReference type="EMBL" id="PYGC01000003">
    <property type="protein sequence ID" value="PSK83738.1"/>
    <property type="molecule type" value="Genomic_DNA"/>
</dbReference>
<accession>A0A2P8CFI2</accession>
<name>A0A2P8CFI2_9BACT</name>
<reference evidence="1 4" key="2">
    <citation type="submission" date="2019-10" db="EMBL/GenBank/DDBJ databases">
        <title>Prolixibacter strains distinguished by the presence of nitrate reductase genes were adept at nitrate-dependent anaerobic corrosion of metallic iron and carbon steel.</title>
        <authorList>
            <person name="Iino T."/>
            <person name="Shono N."/>
            <person name="Ito K."/>
            <person name="Nakamura R."/>
            <person name="Sueoka K."/>
            <person name="Harayama S."/>
            <person name="Ohkuma M."/>
        </authorList>
    </citation>
    <scope>NUCLEOTIDE SEQUENCE [LARGE SCALE GENOMIC DNA]</scope>
    <source>
        <strain evidence="1 4">MIC1-1</strain>
    </source>
</reference>
<keyword evidence="4" id="KW-1185">Reference proteome</keyword>
<reference evidence="2 3" key="1">
    <citation type="submission" date="2018-03" db="EMBL/GenBank/DDBJ databases">
        <title>Genomic Encyclopedia of Archaeal and Bacterial Type Strains, Phase II (KMG-II): from individual species to whole genera.</title>
        <authorList>
            <person name="Goeker M."/>
        </authorList>
    </citation>
    <scope>NUCLEOTIDE SEQUENCE [LARGE SCALE GENOMIC DNA]</scope>
    <source>
        <strain evidence="2 3">DSM 27267</strain>
    </source>
</reference>
<proteinExistence type="predicted"/>
<gene>
    <name evidence="2" type="ORF">CLV93_103153</name>
    <name evidence="1" type="ORF">JCM18694_35290</name>
</gene>
<dbReference type="Proteomes" id="UP000396862">
    <property type="component" value="Unassembled WGS sequence"/>
</dbReference>
<dbReference type="Proteomes" id="UP000240621">
    <property type="component" value="Unassembled WGS sequence"/>
</dbReference>
<dbReference type="RefSeq" id="WP_106541578.1">
    <property type="nucleotide sequence ID" value="NZ_BLAU01000001.1"/>
</dbReference>
<evidence type="ECO:0000313" key="1">
    <source>
        <dbReference type="EMBL" id="GET23283.1"/>
    </source>
</evidence>
<evidence type="ECO:0000313" key="4">
    <source>
        <dbReference type="Proteomes" id="UP000396862"/>
    </source>
</evidence>
<evidence type="ECO:0000313" key="3">
    <source>
        <dbReference type="Proteomes" id="UP000240621"/>
    </source>
</evidence>
<comment type="caution">
    <text evidence="2">The sequence shown here is derived from an EMBL/GenBank/DDBJ whole genome shotgun (WGS) entry which is preliminary data.</text>
</comment>
<protein>
    <submittedName>
        <fullName evidence="2">Uncharacterized protein</fullName>
    </submittedName>
</protein>